<dbReference type="Proteomes" id="UP001489719">
    <property type="component" value="Unassembled WGS sequence"/>
</dbReference>
<dbReference type="EMBL" id="MU970047">
    <property type="protein sequence ID" value="KAK9324740.1"/>
    <property type="molecule type" value="Genomic_DNA"/>
</dbReference>
<keyword evidence="2" id="KW-1185">Reference proteome</keyword>
<name>A0ACC3TU10_9ASCO</name>
<reference evidence="2" key="1">
    <citation type="journal article" date="2024" name="Front. Bioeng. Biotechnol.">
        <title>Genome-scale model development and genomic sequencing of the oleaginous clade Lipomyces.</title>
        <authorList>
            <person name="Czajka J.J."/>
            <person name="Han Y."/>
            <person name="Kim J."/>
            <person name="Mondo S.J."/>
            <person name="Hofstad B.A."/>
            <person name="Robles A."/>
            <person name="Haridas S."/>
            <person name="Riley R."/>
            <person name="LaButti K."/>
            <person name="Pangilinan J."/>
            <person name="Andreopoulos W."/>
            <person name="Lipzen A."/>
            <person name="Yan J."/>
            <person name="Wang M."/>
            <person name="Ng V."/>
            <person name="Grigoriev I.V."/>
            <person name="Spatafora J.W."/>
            <person name="Magnuson J.K."/>
            <person name="Baker S.E."/>
            <person name="Pomraning K.R."/>
        </authorList>
    </citation>
    <scope>NUCLEOTIDE SEQUENCE [LARGE SCALE GENOMIC DNA]</scope>
    <source>
        <strain evidence="2">CBS 10300</strain>
    </source>
</reference>
<evidence type="ECO:0000313" key="2">
    <source>
        <dbReference type="Proteomes" id="UP001489719"/>
    </source>
</evidence>
<comment type="caution">
    <text evidence="1">The sequence shown here is derived from an EMBL/GenBank/DDBJ whole genome shotgun (WGS) entry which is preliminary data.</text>
</comment>
<evidence type="ECO:0000313" key="1">
    <source>
        <dbReference type="EMBL" id="KAK9324740.1"/>
    </source>
</evidence>
<gene>
    <name evidence="1" type="ORF">V1517DRAFT_36317</name>
</gene>
<organism evidence="1 2">
    <name type="scientific">Lipomyces orientalis</name>
    <dbReference type="NCBI Taxonomy" id="1233043"/>
    <lineage>
        <taxon>Eukaryota</taxon>
        <taxon>Fungi</taxon>
        <taxon>Dikarya</taxon>
        <taxon>Ascomycota</taxon>
        <taxon>Saccharomycotina</taxon>
        <taxon>Lipomycetes</taxon>
        <taxon>Lipomycetales</taxon>
        <taxon>Lipomycetaceae</taxon>
        <taxon>Lipomyces</taxon>
    </lineage>
</organism>
<proteinExistence type="predicted"/>
<sequence length="98" mass="10096">MANWTVLITSATGRQGDATISAPVALPDLPLQKLLALTRNPDSAAAKALAGNSPNKISVIRGDLDNSDAIFDSAGGQGAVWGVFSVQKALGGRCEFEE</sequence>
<accession>A0ACC3TU10</accession>
<protein>
    <submittedName>
        <fullName evidence="1">Uncharacterized protein</fullName>
    </submittedName>
</protein>